<dbReference type="FunFam" id="3.40.50.300:FF:000838">
    <property type="entry name" value="ABC multidrug transporter (Eurofung)"/>
    <property type="match status" value="1"/>
</dbReference>
<dbReference type="InterPro" id="IPR044726">
    <property type="entry name" value="ABCC_6TM_D2"/>
</dbReference>
<dbReference type="CDD" id="cd18580">
    <property type="entry name" value="ABC_6TM_ABCC_D2"/>
    <property type="match status" value="1"/>
</dbReference>
<dbReference type="SUPFAM" id="SSF90123">
    <property type="entry name" value="ABC transporter transmembrane region"/>
    <property type="match status" value="2"/>
</dbReference>
<dbReference type="InterPro" id="IPR036640">
    <property type="entry name" value="ABC1_TM_sf"/>
</dbReference>
<evidence type="ECO:0000256" key="3">
    <source>
        <dbReference type="ARBA" id="ARBA00022448"/>
    </source>
</evidence>
<dbReference type="FunFam" id="3.40.50.300:FF:000973">
    <property type="entry name" value="Multidrug resistance-associated protein 4"/>
    <property type="match status" value="1"/>
</dbReference>
<keyword evidence="9 11" id="KW-0472">Membrane</keyword>
<feature type="transmembrane region" description="Helical" evidence="11">
    <location>
        <begin position="87"/>
        <end position="108"/>
    </location>
</feature>
<feature type="transmembrane region" description="Helical" evidence="11">
    <location>
        <begin position="831"/>
        <end position="849"/>
    </location>
</feature>
<evidence type="ECO:0000256" key="4">
    <source>
        <dbReference type="ARBA" id="ARBA00022692"/>
    </source>
</evidence>
<name>A0AAU9IPF4_9CILI</name>
<gene>
    <name evidence="14" type="ORF">BSTOLATCC_MIC15783</name>
</gene>
<dbReference type="InterPro" id="IPR050173">
    <property type="entry name" value="ABC_transporter_C-like"/>
</dbReference>
<dbReference type="Gene3D" id="3.40.50.300">
    <property type="entry name" value="P-loop containing nucleotide triphosphate hydrolases"/>
    <property type="match status" value="2"/>
</dbReference>
<dbReference type="PROSITE" id="PS00211">
    <property type="entry name" value="ABC_TRANSPORTER_1"/>
    <property type="match status" value="1"/>
</dbReference>
<feature type="transmembrane region" description="Helical" evidence="11">
    <location>
        <begin position="802"/>
        <end position="825"/>
    </location>
</feature>
<keyword evidence="6" id="KW-0547">Nucleotide-binding</keyword>
<proteinExistence type="inferred from homology"/>
<keyword evidence="15" id="KW-1185">Reference proteome</keyword>
<evidence type="ECO:0000256" key="6">
    <source>
        <dbReference type="ARBA" id="ARBA00022741"/>
    </source>
</evidence>
<organism evidence="14 15">
    <name type="scientific">Blepharisma stoltei</name>
    <dbReference type="NCBI Taxonomy" id="1481888"/>
    <lineage>
        <taxon>Eukaryota</taxon>
        <taxon>Sar</taxon>
        <taxon>Alveolata</taxon>
        <taxon>Ciliophora</taxon>
        <taxon>Postciliodesmatophora</taxon>
        <taxon>Heterotrichea</taxon>
        <taxon>Heterotrichida</taxon>
        <taxon>Blepharismidae</taxon>
        <taxon>Blepharisma</taxon>
    </lineage>
</organism>
<feature type="transmembrane region" description="Helical" evidence="11">
    <location>
        <begin position="728"/>
        <end position="747"/>
    </location>
</feature>
<dbReference type="GO" id="GO:0140359">
    <property type="term" value="F:ABC-type transporter activity"/>
    <property type="evidence" value="ECO:0007669"/>
    <property type="project" value="InterPro"/>
</dbReference>
<feature type="transmembrane region" description="Helical" evidence="11">
    <location>
        <begin position="685"/>
        <end position="708"/>
    </location>
</feature>
<evidence type="ECO:0000256" key="9">
    <source>
        <dbReference type="ARBA" id="ARBA00023136"/>
    </source>
</evidence>
<feature type="transmembrane region" description="Helical" evidence="11">
    <location>
        <begin position="120"/>
        <end position="136"/>
    </location>
</feature>
<dbReference type="PROSITE" id="PS50929">
    <property type="entry name" value="ABC_TM1F"/>
    <property type="match status" value="2"/>
</dbReference>
<evidence type="ECO:0000313" key="14">
    <source>
        <dbReference type="EMBL" id="CAG9316352.1"/>
    </source>
</evidence>
<evidence type="ECO:0000313" key="15">
    <source>
        <dbReference type="Proteomes" id="UP001162131"/>
    </source>
</evidence>
<dbReference type="SUPFAM" id="SSF52540">
    <property type="entry name" value="P-loop containing nucleoside triphosphate hydrolases"/>
    <property type="match status" value="2"/>
</dbReference>
<feature type="transmembrane region" description="Helical" evidence="11">
    <location>
        <begin position="304"/>
        <end position="325"/>
    </location>
</feature>
<dbReference type="InterPro" id="IPR011527">
    <property type="entry name" value="ABC1_TM_dom"/>
</dbReference>
<evidence type="ECO:0000259" key="13">
    <source>
        <dbReference type="PROSITE" id="PS50929"/>
    </source>
</evidence>
<feature type="transmembrane region" description="Helical" evidence="11">
    <location>
        <begin position="224"/>
        <end position="240"/>
    </location>
</feature>
<feature type="transmembrane region" description="Helical" evidence="11">
    <location>
        <begin position="913"/>
        <end position="937"/>
    </location>
</feature>
<comment type="caution">
    <text evidence="14">The sequence shown here is derived from an EMBL/GenBank/DDBJ whole genome shotgun (WGS) entry which is preliminary data.</text>
</comment>
<comment type="similarity">
    <text evidence="2">Belongs to the ABC transporter superfamily. ABCC family. Conjugate transporter (TC 3.A.1.208) subfamily.</text>
</comment>
<keyword evidence="5" id="KW-0677">Repeat</keyword>
<evidence type="ECO:0000256" key="7">
    <source>
        <dbReference type="ARBA" id="ARBA00022840"/>
    </source>
</evidence>
<evidence type="ECO:0000256" key="2">
    <source>
        <dbReference type="ARBA" id="ARBA00009726"/>
    </source>
</evidence>
<dbReference type="PROSITE" id="PS50893">
    <property type="entry name" value="ABC_TRANSPORTER_2"/>
    <property type="match status" value="2"/>
</dbReference>
<dbReference type="GO" id="GO:0016020">
    <property type="term" value="C:membrane"/>
    <property type="evidence" value="ECO:0007669"/>
    <property type="project" value="UniProtKB-SubCell"/>
</dbReference>
<dbReference type="InterPro" id="IPR027417">
    <property type="entry name" value="P-loop_NTPase"/>
</dbReference>
<dbReference type="Gene3D" id="1.20.1560.10">
    <property type="entry name" value="ABC transporter type 1, transmembrane domain"/>
    <property type="match status" value="2"/>
</dbReference>
<dbReference type="Pfam" id="PF00664">
    <property type="entry name" value="ABC_membrane"/>
    <property type="match status" value="2"/>
</dbReference>
<accession>A0AAU9IPF4</accession>
<dbReference type="SMART" id="SM00382">
    <property type="entry name" value="AAA"/>
    <property type="match status" value="2"/>
</dbReference>
<dbReference type="PANTHER" id="PTHR24223">
    <property type="entry name" value="ATP-BINDING CASSETTE SUB-FAMILY C"/>
    <property type="match status" value="1"/>
</dbReference>
<evidence type="ECO:0000256" key="1">
    <source>
        <dbReference type="ARBA" id="ARBA00004141"/>
    </source>
</evidence>
<dbReference type="InterPro" id="IPR003439">
    <property type="entry name" value="ABC_transporter-like_ATP-bd"/>
</dbReference>
<dbReference type="InterPro" id="IPR017871">
    <property type="entry name" value="ABC_transporter-like_CS"/>
</dbReference>
<keyword evidence="4 11" id="KW-0812">Transmembrane</keyword>
<reference evidence="14" key="1">
    <citation type="submission" date="2021-09" db="EMBL/GenBank/DDBJ databases">
        <authorList>
            <consortium name="AG Swart"/>
            <person name="Singh M."/>
            <person name="Singh A."/>
            <person name="Seah K."/>
            <person name="Emmerich C."/>
        </authorList>
    </citation>
    <scope>NUCLEOTIDE SEQUENCE</scope>
    <source>
        <strain evidence="14">ATCC30299</strain>
    </source>
</reference>
<keyword evidence="7" id="KW-0067">ATP-binding</keyword>
<dbReference type="Proteomes" id="UP001162131">
    <property type="component" value="Unassembled WGS sequence"/>
</dbReference>
<feature type="domain" description="ABC transporter" evidence="12">
    <location>
        <begin position="998"/>
        <end position="1235"/>
    </location>
</feature>
<dbReference type="PANTHER" id="PTHR24223:SF456">
    <property type="entry name" value="MULTIDRUG RESISTANCE-ASSOCIATED PROTEIN LETHAL(2)03659"/>
    <property type="match status" value="1"/>
</dbReference>
<dbReference type="AlphaFoldDB" id="A0AAU9IPF4"/>
<comment type="subcellular location">
    <subcellularLocation>
        <location evidence="1">Membrane</location>
        <topology evidence="1">Multi-pass membrane protein</topology>
    </subcellularLocation>
</comment>
<evidence type="ECO:0000256" key="11">
    <source>
        <dbReference type="SAM" id="Phobius"/>
    </source>
</evidence>
<evidence type="ECO:0000256" key="10">
    <source>
        <dbReference type="SAM" id="MobiDB-lite"/>
    </source>
</evidence>
<dbReference type="Pfam" id="PF00005">
    <property type="entry name" value="ABC_tran"/>
    <property type="match status" value="2"/>
</dbReference>
<keyword evidence="8 11" id="KW-1133">Transmembrane helix</keyword>
<sequence length="1279" mass="144587">MADFCRLDQASYISRFLMLWIFPTIRKLSKTDCYYDKNLEILPKSLETEENFKKLKGTWTLEACSRNPSFIRALFKAFGWRFFTGSIPFILTQYLSITIAILINLIIGYFEDDSESQWKPILYSLLLLFVSLLYFIQNERGYFDFMLVGVSIESSIYGLAYEKVLNMPYKSLSQPEISGQILSIISTDNEGFRMISLAAPVWTVPIYLIGAAVALYIYLGWPGLVGLFLIICTVPLQIFLSKKNIGLRNKISQYIDSRVNLIGNILDGIRIIKFYTWEISFSKIVGKLRESEISFYFQSAVLKLIINAILISGQGLIIVATFWIYVETGGVLKLSNVFCGVSILMTAHFSVSGIFANGLLYFSNLFSTSRRIGQFLLSSSINFQQLSPADITGELELIDVIASWNKVQLEEKELTTSGSLLTCPETPAIVLRGISFKVAKGELCALIGAIGSGKSTIAKTILEETSLISGEIKIKGSIAYLEQQPWIMSGTIKENIIMGDGYDQNYYEDVLKCCCLKEDISEMKHGDYTQVGVKGCNLSGGQRARIALARAAYAQRDIYLLDDPFSSVDSKVAEMLFSNCVNGLLKEKTRILITNQQEFLPMCDKIIFIEGGKVHFQGNYEEFKAQGFSYIKNNAEKEEIKEINHEENDKNEPSSTENAPVQDSCDDEVHKASVKFKVYYMFLKFGFKSIIVMLLFALMCIATQSLYIGMSYWNAYWSSRNSSEQKNWLYPVVLAIISLTVLVTTYIRNLCMLKAFYISARQIHNNSFSRTVLAHSKFLDKNSEGKLLNVFSRDTYSMDNNLITNFTDSIMYVLIIFSYFIAIIIVLPYDAIIIFAYGIYVYYLHRLIAHKIRILKRKDLTSRNPVYGLFSETIEGIEAIRCYGMKNIFKEKLTEKASIAARISFNFITCLRFYNLACSLGISFALGMSSLMIVLILSKDDATLASMSLSFTASIMSYVPLLIRTMTETEITMTNVERVSNFINVQPEGDTTSENWKIRKGSVEFAGVDMRYDDSLDFVLKNVNFQIEGGSKVGIVGRTGCGKSTIFQVLFRMYPISSGNIFIDGQDIYTIGLHNLRKQMSIIPQVPFIFTTTLRNNIDALNQYTDDDIKEALKAVKLYDHFQALNGLNTHLSPALSLSTGEKQLLCLARAIITKNKILITDEATAYVDQESDKFIQEIIREKFKSSTILAISHRLANLKDYDKIIVMDKGSVIKIGSPSEILTKQSPTDLLFPTNNRFSNQKKNSSFSLSSQMSYKSSCIARELSRSIRKYHTIRDAI</sequence>
<feature type="domain" description="ABC transmembrane type-1" evidence="13">
    <location>
        <begin position="694"/>
        <end position="961"/>
    </location>
</feature>
<dbReference type="CDD" id="cd03244">
    <property type="entry name" value="ABCC_MRP_domain2"/>
    <property type="match status" value="1"/>
</dbReference>
<dbReference type="EMBL" id="CAJZBQ010000015">
    <property type="protein sequence ID" value="CAG9316352.1"/>
    <property type="molecule type" value="Genomic_DNA"/>
</dbReference>
<feature type="domain" description="ABC transmembrane type-1" evidence="13">
    <location>
        <begin position="90"/>
        <end position="324"/>
    </location>
</feature>
<feature type="region of interest" description="Disordered" evidence="10">
    <location>
        <begin position="644"/>
        <end position="664"/>
    </location>
</feature>
<dbReference type="GO" id="GO:0016887">
    <property type="term" value="F:ATP hydrolysis activity"/>
    <property type="evidence" value="ECO:0007669"/>
    <property type="project" value="InterPro"/>
</dbReference>
<feature type="transmembrane region" description="Helical" evidence="11">
    <location>
        <begin position="197"/>
        <end position="218"/>
    </location>
</feature>
<feature type="transmembrane region" description="Helical" evidence="11">
    <location>
        <begin position="337"/>
        <end position="362"/>
    </location>
</feature>
<evidence type="ECO:0000259" key="12">
    <source>
        <dbReference type="PROSITE" id="PS50893"/>
    </source>
</evidence>
<dbReference type="InterPro" id="IPR003593">
    <property type="entry name" value="AAA+_ATPase"/>
</dbReference>
<evidence type="ECO:0000256" key="8">
    <source>
        <dbReference type="ARBA" id="ARBA00022989"/>
    </source>
</evidence>
<feature type="domain" description="ABC transporter" evidence="12">
    <location>
        <begin position="409"/>
        <end position="636"/>
    </location>
</feature>
<feature type="transmembrane region" description="Helical" evidence="11">
    <location>
        <begin position="943"/>
        <end position="963"/>
    </location>
</feature>
<dbReference type="GO" id="GO:0005524">
    <property type="term" value="F:ATP binding"/>
    <property type="evidence" value="ECO:0007669"/>
    <property type="project" value="UniProtKB-KW"/>
</dbReference>
<keyword evidence="3" id="KW-0813">Transport</keyword>
<evidence type="ECO:0000256" key="5">
    <source>
        <dbReference type="ARBA" id="ARBA00022737"/>
    </source>
</evidence>
<protein>
    <submittedName>
        <fullName evidence="14">Uncharacterized protein</fullName>
    </submittedName>
</protein>